<feature type="chain" id="PRO_5005147383" description="Carboxylic ester hydrolase" evidence="3">
    <location>
        <begin position="21"/>
        <end position="595"/>
    </location>
</feature>
<dbReference type="Proteomes" id="UP000019373">
    <property type="component" value="Unassembled WGS sequence"/>
</dbReference>
<dbReference type="OrthoDB" id="408631at2759"/>
<feature type="domain" description="Carboxylesterase type B" evidence="4">
    <location>
        <begin position="71"/>
        <end position="566"/>
    </location>
</feature>
<evidence type="ECO:0000256" key="3">
    <source>
        <dbReference type="RuleBase" id="RU361235"/>
    </source>
</evidence>
<sequence>MGKLIITELALVLLISIGLANRLQVDLDIHLGDGDTVGIDENSGATSIPEVADLPTVNLHYERHKASPPIRYGQNFYNFSNIPYAQQPVKKLRFKKAEPLEGVDGELPENDGQNTVVCPQEQVGWLPFAQEFLADYLERNNELAEKWSHPITAENNYTWSDELPPVPNMSESCLTLDVMVPKRVYNKLESGDDIQPDNESDFIFVSVNYRLGAFGFLAGKSFEDAGGFENAGFSDQVVALDWVQKNIGRFGGDPGEVTVMGQSAGASSILHHLVSYGGDESPPGSSSPAFKRAILQSPPFFPNVKRSQMEDTYQSFLREANVKDFQELQNARSEDLIRANRKTTFESPYGRFNYGAVKDDSFVAAPPALLLKYGHFWSAKDVMVSYNRAEGLLFTPPWLQTQDTLRKHVREAYPGFPTPELDYAMELYPIDKEAAAKQQVGNASWLIGDLGVDCNAYAVRNAYPGAFEYHFNLWPGLHGRDTNYTFGPQDKLNVNQAQGARMRRYITSFVKHGDPSVAILKADPSFHPWRNEKQAMTFGEGKPLFLLDDFYGMRSDTLNATRCDFWGYAPYWAGPDDVYRKGIVQQQDGEWHQGL</sequence>
<dbReference type="Pfam" id="PF00135">
    <property type="entry name" value="COesterase"/>
    <property type="match status" value="1"/>
</dbReference>
<dbReference type="EMBL" id="KE720961">
    <property type="protein sequence ID" value="ERF73259.1"/>
    <property type="molecule type" value="Genomic_DNA"/>
</dbReference>
<dbReference type="InterPro" id="IPR019826">
    <property type="entry name" value="Carboxylesterase_B_AS"/>
</dbReference>
<dbReference type="EC" id="3.1.1.-" evidence="3"/>
<gene>
    <name evidence="5" type="ORF">EPUS_03091</name>
</gene>
<feature type="signal peptide" evidence="3">
    <location>
        <begin position="1"/>
        <end position="20"/>
    </location>
</feature>
<dbReference type="InterPro" id="IPR029058">
    <property type="entry name" value="AB_hydrolase_fold"/>
</dbReference>
<proteinExistence type="inferred from homology"/>
<dbReference type="InterPro" id="IPR002018">
    <property type="entry name" value="CarbesteraseB"/>
</dbReference>
<reference evidence="6" key="1">
    <citation type="journal article" date="2014" name="BMC Genomics">
        <title>Genome characteristics reveal the impact of lichenization on lichen-forming fungus Endocarpon pusillum Hedwig (Verrucariales, Ascomycota).</title>
        <authorList>
            <person name="Wang Y.-Y."/>
            <person name="Liu B."/>
            <person name="Zhang X.-Y."/>
            <person name="Zhou Q.-M."/>
            <person name="Zhang T."/>
            <person name="Li H."/>
            <person name="Yu Y.-F."/>
            <person name="Zhang X.-L."/>
            <person name="Hao X.-Y."/>
            <person name="Wang M."/>
            <person name="Wang L."/>
            <person name="Wei J.-C."/>
        </authorList>
    </citation>
    <scope>NUCLEOTIDE SEQUENCE [LARGE SCALE GENOMIC DNA]</scope>
    <source>
        <strain evidence="6">Z07020 / HMAS-L-300199</strain>
    </source>
</reference>
<dbReference type="InterPro" id="IPR050309">
    <property type="entry name" value="Type-B_Carboxylest/Lipase"/>
</dbReference>
<evidence type="ECO:0000313" key="5">
    <source>
        <dbReference type="EMBL" id="ERF73259.1"/>
    </source>
</evidence>
<dbReference type="eggNOG" id="KOG4389">
    <property type="taxonomic scope" value="Eukaryota"/>
</dbReference>
<name>U1HV89_ENDPU</name>
<dbReference type="OMA" id="AYTRTHR"/>
<dbReference type="SUPFAM" id="SSF53474">
    <property type="entry name" value="alpha/beta-Hydrolases"/>
    <property type="match status" value="1"/>
</dbReference>
<evidence type="ECO:0000256" key="1">
    <source>
        <dbReference type="ARBA" id="ARBA00005964"/>
    </source>
</evidence>
<protein>
    <recommendedName>
        <fullName evidence="3">Carboxylic ester hydrolase</fullName>
        <ecNumber evidence="3">3.1.1.-</ecNumber>
    </recommendedName>
</protein>
<dbReference type="AlphaFoldDB" id="U1HV89"/>
<dbReference type="GO" id="GO:0016787">
    <property type="term" value="F:hydrolase activity"/>
    <property type="evidence" value="ECO:0007669"/>
    <property type="project" value="UniProtKB-KW"/>
</dbReference>
<dbReference type="PANTHER" id="PTHR11559">
    <property type="entry name" value="CARBOXYLESTERASE"/>
    <property type="match status" value="1"/>
</dbReference>
<keyword evidence="3" id="KW-0732">Signal</keyword>
<organism evidence="5 6">
    <name type="scientific">Endocarpon pusillum (strain Z07020 / HMAS-L-300199)</name>
    <name type="common">Lichen-forming fungus</name>
    <dbReference type="NCBI Taxonomy" id="1263415"/>
    <lineage>
        <taxon>Eukaryota</taxon>
        <taxon>Fungi</taxon>
        <taxon>Dikarya</taxon>
        <taxon>Ascomycota</taxon>
        <taxon>Pezizomycotina</taxon>
        <taxon>Eurotiomycetes</taxon>
        <taxon>Chaetothyriomycetidae</taxon>
        <taxon>Verrucariales</taxon>
        <taxon>Verrucariaceae</taxon>
        <taxon>Endocarpon</taxon>
    </lineage>
</organism>
<evidence type="ECO:0000256" key="2">
    <source>
        <dbReference type="ARBA" id="ARBA00022801"/>
    </source>
</evidence>
<evidence type="ECO:0000313" key="6">
    <source>
        <dbReference type="Proteomes" id="UP000019373"/>
    </source>
</evidence>
<dbReference type="Gene3D" id="3.40.50.1820">
    <property type="entry name" value="alpha/beta hydrolase"/>
    <property type="match status" value="1"/>
</dbReference>
<comment type="similarity">
    <text evidence="1 3">Belongs to the type-B carboxylesterase/lipase family.</text>
</comment>
<dbReference type="PROSITE" id="PS00122">
    <property type="entry name" value="CARBOXYLESTERASE_B_1"/>
    <property type="match status" value="1"/>
</dbReference>
<dbReference type="RefSeq" id="XP_007801032.1">
    <property type="nucleotide sequence ID" value="XM_007802841.1"/>
</dbReference>
<dbReference type="GeneID" id="19238139"/>
<dbReference type="HOGENOM" id="CLU_006586_10_5_1"/>
<keyword evidence="6" id="KW-1185">Reference proteome</keyword>
<evidence type="ECO:0000259" key="4">
    <source>
        <dbReference type="Pfam" id="PF00135"/>
    </source>
</evidence>
<accession>U1HV89</accession>
<keyword evidence="2 3" id="KW-0378">Hydrolase</keyword>